<comment type="caution">
    <text evidence="1">The sequence shown here is derived from an EMBL/GenBank/DDBJ whole genome shotgun (WGS) entry which is preliminary data.</text>
</comment>
<accession>A0A915Z9D3</accession>
<evidence type="ECO:0000313" key="2">
    <source>
        <dbReference type="Proteomes" id="UP000684084"/>
    </source>
</evidence>
<dbReference type="EMBL" id="CAGKOT010000024">
    <property type="protein sequence ID" value="CAB5368056.1"/>
    <property type="molecule type" value="Genomic_DNA"/>
</dbReference>
<sequence>MGCTEGIWMSLVYTKKYLYVALNFEGQKRTPQEDLFLMLFNTIVSNLILFKNQPDVNKDTLTMFQKFQDGALFFESGSKIPQAKLSIVLDDAPNASKEDIVKEFKSNLSQFVLEEGEVVMAKLKICDWSSLEETLMQIRIATLKRLLPTVISCGLEQKDYVTRELMNYDTEKPIDDPIKIL</sequence>
<organism evidence="1 2">
    <name type="scientific">Rhizophagus irregularis</name>
    <dbReference type="NCBI Taxonomy" id="588596"/>
    <lineage>
        <taxon>Eukaryota</taxon>
        <taxon>Fungi</taxon>
        <taxon>Fungi incertae sedis</taxon>
        <taxon>Mucoromycota</taxon>
        <taxon>Glomeromycotina</taxon>
        <taxon>Glomeromycetes</taxon>
        <taxon>Glomerales</taxon>
        <taxon>Glomeraceae</taxon>
        <taxon>Rhizophagus</taxon>
    </lineage>
</organism>
<protein>
    <submittedName>
        <fullName evidence="1">Uncharacterized protein</fullName>
    </submittedName>
</protein>
<dbReference type="Proteomes" id="UP000684084">
    <property type="component" value="Unassembled WGS sequence"/>
</dbReference>
<gene>
    <name evidence="1" type="ORF">CHRIB12_LOCUS11559</name>
</gene>
<dbReference type="OrthoDB" id="2388458at2759"/>
<name>A0A915Z9D3_9GLOM</name>
<dbReference type="AlphaFoldDB" id="A0A915Z9D3"/>
<proteinExistence type="predicted"/>
<reference evidence="1" key="1">
    <citation type="submission" date="2020-05" db="EMBL/GenBank/DDBJ databases">
        <authorList>
            <person name="Rincon C."/>
            <person name="Sanders R I."/>
            <person name="Robbins C."/>
            <person name="Chaturvedi A."/>
        </authorList>
    </citation>
    <scope>NUCLEOTIDE SEQUENCE</scope>
    <source>
        <strain evidence="1">CHB12</strain>
    </source>
</reference>
<evidence type="ECO:0000313" key="1">
    <source>
        <dbReference type="EMBL" id="CAB5368056.1"/>
    </source>
</evidence>